<proteinExistence type="predicted"/>
<dbReference type="EMBL" id="FOET01000009">
    <property type="protein sequence ID" value="SEQ49826.1"/>
    <property type="molecule type" value="Genomic_DNA"/>
</dbReference>
<evidence type="ECO:0000256" key="2">
    <source>
        <dbReference type="SAM" id="SignalP"/>
    </source>
</evidence>
<protein>
    <recommendedName>
        <fullName evidence="5">DUF3558 domain-containing protein</fullName>
    </recommendedName>
</protein>
<accession>A0A1H9GIA9</accession>
<feature type="compositionally biased region" description="Basic and acidic residues" evidence="1">
    <location>
        <begin position="189"/>
        <end position="198"/>
    </location>
</feature>
<feature type="chain" id="PRO_5039253033" description="DUF3558 domain-containing protein" evidence="2">
    <location>
        <begin position="20"/>
        <end position="311"/>
    </location>
</feature>
<dbReference type="AlphaFoldDB" id="A0A1H9GIA9"/>
<evidence type="ECO:0008006" key="5">
    <source>
        <dbReference type="Google" id="ProtNLM"/>
    </source>
</evidence>
<feature type="signal peptide" evidence="2">
    <location>
        <begin position="1"/>
        <end position="19"/>
    </location>
</feature>
<keyword evidence="2" id="KW-0732">Signal</keyword>
<feature type="compositionally biased region" description="Low complexity" evidence="1">
    <location>
        <begin position="222"/>
        <end position="235"/>
    </location>
</feature>
<name>A0A1H9GIA9_9ACTN</name>
<organism evidence="3 4">
    <name type="scientific">Streptomyces radiopugnans</name>
    <dbReference type="NCBI Taxonomy" id="403935"/>
    <lineage>
        <taxon>Bacteria</taxon>
        <taxon>Bacillati</taxon>
        <taxon>Actinomycetota</taxon>
        <taxon>Actinomycetes</taxon>
        <taxon>Kitasatosporales</taxon>
        <taxon>Streptomycetaceae</taxon>
        <taxon>Streptomyces</taxon>
    </lineage>
</organism>
<feature type="region of interest" description="Disordered" evidence="1">
    <location>
        <begin position="75"/>
        <end position="100"/>
    </location>
</feature>
<sequence>MQRKAYATGAALVAVLAVGTVGCTGGSGTGGAAADSKPGTVGTAAATAPPGTYRDLPEPCGAVDTGLLRAMLPGAESASPKDGAEGGDGTPAAYEGEQTVTYDNDRRVGCRWKSSTGMGSRHLLVDFERVVSYDPAVSDDERAVRLYEDMALEAGIPTSPPADEESPGSGEETDGDEAGAEEAGDGGEDSGRASKKSDAPTGSGGEDGDGDGGEGDAGGEPGTAVPQPAPGAALAPRPLEAVGDAAYIDDELITADSGVHRDITLVFRTGNVIVTVEYEQWVTDKRRLPDSSELQEKALKLAGQLAGEFRD</sequence>
<reference evidence="3 4" key="1">
    <citation type="submission" date="2016-10" db="EMBL/GenBank/DDBJ databases">
        <authorList>
            <person name="de Groot N.N."/>
        </authorList>
    </citation>
    <scope>NUCLEOTIDE SEQUENCE [LARGE SCALE GENOMIC DNA]</scope>
    <source>
        <strain evidence="3 4">CGMCC 4.3519</strain>
    </source>
</reference>
<dbReference type="STRING" id="403935.SAMN05216481_10918"/>
<feature type="region of interest" description="Disordered" evidence="1">
    <location>
        <begin position="27"/>
        <end position="57"/>
    </location>
</feature>
<feature type="region of interest" description="Disordered" evidence="1">
    <location>
        <begin position="153"/>
        <end position="235"/>
    </location>
</feature>
<evidence type="ECO:0000256" key="1">
    <source>
        <dbReference type="SAM" id="MobiDB-lite"/>
    </source>
</evidence>
<keyword evidence="4" id="KW-1185">Reference proteome</keyword>
<gene>
    <name evidence="3" type="ORF">SAMN05216481_10918</name>
</gene>
<dbReference type="Proteomes" id="UP000199055">
    <property type="component" value="Unassembled WGS sequence"/>
</dbReference>
<evidence type="ECO:0000313" key="4">
    <source>
        <dbReference type="Proteomes" id="UP000199055"/>
    </source>
</evidence>
<evidence type="ECO:0000313" key="3">
    <source>
        <dbReference type="EMBL" id="SEQ49826.1"/>
    </source>
</evidence>
<dbReference type="PROSITE" id="PS51257">
    <property type="entry name" value="PROKAR_LIPOPROTEIN"/>
    <property type="match status" value="1"/>
</dbReference>
<feature type="compositionally biased region" description="Acidic residues" evidence="1">
    <location>
        <begin position="162"/>
        <end position="188"/>
    </location>
</feature>
<feature type="compositionally biased region" description="Low complexity" evidence="1">
    <location>
        <begin position="32"/>
        <end position="52"/>
    </location>
</feature>
<dbReference type="RefSeq" id="WP_093660394.1">
    <property type="nucleotide sequence ID" value="NZ_FOET01000009.1"/>
</dbReference>